<organism evidence="2 3">
    <name type="scientific">Candidatus Aveggerthella stercoripullorum</name>
    <dbReference type="NCBI Taxonomy" id="2840688"/>
    <lineage>
        <taxon>Bacteria</taxon>
        <taxon>Bacillati</taxon>
        <taxon>Actinomycetota</taxon>
        <taxon>Coriobacteriia</taxon>
        <taxon>Eggerthellales</taxon>
        <taxon>Eggerthellaceae</taxon>
        <taxon>Eggerthellaceae incertae sedis</taxon>
        <taxon>Candidatus Aveggerthella</taxon>
    </lineage>
</organism>
<dbReference type="GO" id="GO:0016779">
    <property type="term" value="F:nucleotidyltransferase activity"/>
    <property type="evidence" value="ECO:0007669"/>
    <property type="project" value="InterPro"/>
</dbReference>
<dbReference type="AlphaFoldDB" id="A0A9D1A164"/>
<dbReference type="CDD" id="cd05403">
    <property type="entry name" value="NT_KNTase_like"/>
    <property type="match status" value="1"/>
</dbReference>
<accession>A0A9D1A164</accession>
<comment type="caution">
    <text evidence="2">The sequence shown here is derived from an EMBL/GenBank/DDBJ whole genome shotgun (WGS) entry which is preliminary data.</text>
</comment>
<evidence type="ECO:0000259" key="1">
    <source>
        <dbReference type="Pfam" id="PF01909"/>
    </source>
</evidence>
<proteinExistence type="predicted"/>
<protein>
    <submittedName>
        <fullName evidence="2">Nucleotidyltransferase domain-containing protein</fullName>
    </submittedName>
</protein>
<name>A0A9D1A164_9ACTN</name>
<dbReference type="InterPro" id="IPR043519">
    <property type="entry name" value="NT_sf"/>
</dbReference>
<dbReference type="InterPro" id="IPR002934">
    <property type="entry name" value="Polymerase_NTP_transf_dom"/>
</dbReference>
<reference evidence="2" key="1">
    <citation type="submission" date="2020-10" db="EMBL/GenBank/DDBJ databases">
        <authorList>
            <person name="Gilroy R."/>
        </authorList>
    </citation>
    <scope>NUCLEOTIDE SEQUENCE</scope>
    <source>
        <strain evidence="2">ChiGjej1B1-2707</strain>
    </source>
</reference>
<dbReference type="Gene3D" id="3.30.460.10">
    <property type="entry name" value="Beta Polymerase, domain 2"/>
    <property type="match status" value="1"/>
</dbReference>
<dbReference type="SUPFAM" id="SSF81301">
    <property type="entry name" value="Nucleotidyltransferase"/>
    <property type="match status" value="1"/>
</dbReference>
<evidence type="ECO:0000313" key="3">
    <source>
        <dbReference type="Proteomes" id="UP000824261"/>
    </source>
</evidence>
<gene>
    <name evidence="2" type="ORF">IAA69_05735</name>
</gene>
<reference evidence="2" key="2">
    <citation type="journal article" date="2021" name="PeerJ">
        <title>Extensive microbial diversity within the chicken gut microbiome revealed by metagenomics and culture.</title>
        <authorList>
            <person name="Gilroy R."/>
            <person name="Ravi A."/>
            <person name="Getino M."/>
            <person name="Pursley I."/>
            <person name="Horton D.L."/>
            <person name="Alikhan N.F."/>
            <person name="Baker D."/>
            <person name="Gharbi K."/>
            <person name="Hall N."/>
            <person name="Watson M."/>
            <person name="Adriaenssens E.M."/>
            <person name="Foster-Nyarko E."/>
            <person name="Jarju S."/>
            <person name="Secka A."/>
            <person name="Antonio M."/>
            <person name="Oren A."/>
            <person name="Chaudhuri R.R."/>
            <person name="La Ragione R."/>
            <person name="Hildebrand F."/>
            <person name="Pallen M.J."/>
        </authorList>
    </citation>
    <scope>NUCLEOTIDE SEQUENCE</scope>
    <source>
        <strain evidence="2">ChiGjej1B1-2707</strain>
    </source>
</reference>
<feature type="domain" description="Polymerase nucleotidyl transferase" evidence="1">
    <location>
        <begin position="8"/>
        <end position="79"/>
    </location>
</feature>
<dbReference type="Proteomes" id="UP000824261">
    <property type="component" value="Unassembled WGS sequence"/>
</dbReference>
<sequence>MVASDAIRQVVGEIAPRHDIARVYLFGFRARGEATESSDIDLCPETGPSFSRLSAEVFLSCIERRFGASVDVVTERSLSVCAKIDAERQDSAL</sequence>
<dbReference type="EMBL" id="DVGB01000070">
    <property type="protein sequence ID" value="HIR01748.1"/>
    <property type="molecule type" value="Genomic_DNA"/>
</dbReference>
<dbReference type="Pfam" id="PF01909">
    <property type="entry name" value="NTP_transf_2"/>
    <property type="match status" value="1"/>
</dbReference>
<evidence type="ECO:0000313" key="2">
    <source>
        <dbReference type="EMBL" id="HIR01748.1"/>
    </source>
</evidence>